<dbReference type="AlphaFoldDB" id="A0AAI8Z7D1"/>
<feature type="compositionally biased region" description="Polar residues" evidence="1">
    <location>
        <begin position="1"/>
        <end position="10"/>
    </location>
</feature>
<gene>
    <name evidence="2" type="ORF">LECACI_7A008972</name>
</gene>
<protein>
    <submittedName>
        <fullName evidence="2">Uncharacterized protein</fullName>
    </submittedName>
</protein>
<keyword evidence="3" id="KW-1185">Reference proteome</keyword>
<sequence>MSTQIPSNSGYGDAKIAVSDSEADDSDDSRRGGVQSHWDHPSNLATNTRLKGDAFEWLVEWCEQNADRIESRRVLERIQNGHEVRRLVQDLNDNDEEMDKILMNMTRMKVKRRSIKRKLLVLTDEEGLISENGLATKKKVYLFCTIMASPKYDFHRSGMPFVKTERELVQIYHQVMSAMRVLHYDYVELPKLADKNFKHRNPSPAKWMVLKPPLGRFDLRGDQLENAEDPLVQNYVSSEQDARMACTALQNLLWNWQKS</sequence>
<evidence type="ECO:0000313" key="3">
    <source>
        <dbReference type="Proteomes" id="UP001296104"/>
    </source>
</evidence>
<dbReference type="EMBL" id="CAVMBE010000094">
    <property type="protein sequence ID" value="CAK4033814.1"/>
    <property type="molecule type" value="Genomic_DNA"/>
</dbReference>
<name>A0AAI8Z7D1_9PEZI</name>
<feature type="region of interest" description="Disordered" evidence="1">
    <location>
        <begin position="1"/>
        <end position="45"/>
    </location>
</feature>
<organism evidence="2 3">
    <name type="scientific">Lecanosticta acicola</name>
    <dbReference type="NCBI Taxonomy" id="111012"/>
    <lineage>
        <taxon>Eukaryota</taxon>
        <taxon>Fungi</taxon>
        <taxon>Dikarya</taxon>
        <taxon>Ascomycota</taxon>
        <taxon>Pezizomycotina</taxon>
        <taxon>Dothideomycetes</taxon>
        <taxon>Dothideomycetidae</taxon>
        <taxon>Mycosphaerellales</taxon>
        <taxon>Mycosphaerellaceae</taxon>
        <taxon>Lecanosticta</taxon>
    </lineage>
</organism>
<comment type="caution">
    <text evidence="2">The sequence shown here is derived from an EMBL/GenBank/DDBJ whole genome shotgun (WGS) entry which is preliminary data.</text>
</comment>
<proteinExistence type="predicted"/>
<evidence type="ECO:0000256" key="1">
    <source>
        <dbReference type="SAM" id="MobiDB-lite"/>
    </source>
</evidence>
<evidence type="ECO:0000313" key="2">
    <source>
        <dbReference type="EMBL" id="CAK4033814.1"/>
    </source>
</evidence>
<dbReference type="Proteomes" id="UP001296104">
    <property type="component" value="Unassembled WGS sequence"/>
</dbReference>
<reference evidence="2" key="1">
    <citation type="submission" date="2023-11" db="EMBL/GenBank/DDBJ databases">
        <authorList>
            <person name="Alioto T."/>
            <person name="Alioto T."/>
            <person name="Gomez Garrido J."/>
        </authorList>
    </citation>
    <scope>NUCLEOTIDE SEQUENCE</scope>
</reference>
<accession>A0AAI8Z7D1</accession>